<dbReference type="Gene3D" id="3.90.70.10">
    <property type="entry name" value="Cysteine proteinases"/>
    <property type="match status" value="1"/>
</dbReference>
<sequence>MYKEKRIVSWPLMHSYDAQPTCTWGLCTLFYAPYIHEDDVIEEVDNHRPVLLQLDNGGSVVDKQKSYDDHSVVIVGYVGNSHTIDYVVIHDGWDMYEHYLAWGNWGSDTYLVKITPKQG</sequence>
<name>A0A097QVC1_9EURY</name>
<protein>
    <recommendedName>
        <fullName evidence="1">Peptidase C39-like domain-containing protein</fullName>
    </recommendedName>
</protein>
<dbReference type="RefSeq" id="WP_050003387.1">
    <property type="nucleotide sequence ID" value="NZ_CP008887.1"/>
</dbReference>
<accession>A0A097QVC1</accession>
<dbReference type="OrthoDB" id="97769at2157"/>
<dbReference type="HOGENOM" id="CLU_2056173_0_0_2"/>
<evidence type="ECO:0000259" key="1">
    <source>
        <dbReference type="Pfam" id="PF13529"/>
    </source>
</evidence>
<gene>
    <name evidence="2" type="ORF">TEU_08790</name>
</gene>
<organism evidence="2 3">
    <name type="scientific">Thermococcus eurythermalis</name>
    <dbReference type="NCBI Taxonomy" id="1505907"/>
    <lineage>
        <taxon>Archaea</taxon>
        <taxon>Methanobacteriati</taxon>
        <taxon>Methanobacteriota</taxon>
        <taxon>Thermococci</taxon>
        <taxon>Thermococcales</taxon>
        <taxon>Thermococcaceae</taxon>
        <taxon>Thermococcus</taxon>
    </lineage>
</organism>
<feature type="domain" description="Peptidase C39-like" evidence="1">
    <location>
        <begin position="37"/>
        <end position="93"/>
    </location>
</feature>
<proteinExistence type="predicted"/>
<dbReference type="InterPro" id="IPR039564">
    <property type="entry name" value="Peptidase_C39-like"/>
</dbReference>
<dbReference type="EMBL" id="CP008887">
    <property type="protein sequence ID" value="AIU70420.1"/>
    <property type="molecule type" value="Genomic_DNA"/>
</dbReference>
<dbReference type="GeneID" id="25153530"/>
<dbReference type="Pfam" id="PF13529">
    <property type="entry name" value="Peptidase_C39_2"/>
    <property type="match status" value="1"/>
</dbReference>
<evidence type="ECO:0000313" key="3">
    <source>
        <dbReference type="Proteomes" id="UP000029980"/>
    </source>
</evidence>
<dbReference type="KEGG" id="teu:TEU_08790"/>
<dbReference type="Proteomes" id="UP000029980">
    <property type="component" value="Chromosome"/>
</dbReference>
<dbReference type="STRING" id="1505907.TEU_08790"/>
<dbReference type="AlphaFoldDB" id="A0A097QVC1"/>
<evidence type="ECO:0000313" key="2">
    <source>
        <dbReference type="EMBL" id="AIU70420.1"/>
    </source>
</evidence>
<keyword evidence="3" id="KW-1185">Reference proteome</keyword>
<reference evidence="2 3" key="1">
    <citation type="journal article" date="2015" name="Int. J. Syst. Evol. Microbiol.">
        <title>Thermococcus eurythermalis sp. nov., a conditional piezophilic hyperthermophilic archaeon with a wide temperature range isolated from an oil-immersed chimney in the Guaymas Basin.</title>
        <authorList>
            <person name="Zhao W."/>
            <person name="Zeng X."/>
            <person name="Xiao X."/>
        </authorList>
    </citation>
    <scope>NUCLEOTIDE SEQUENCE [LARGE SCALE GENOMIC DNA]</scope>
    <source>
        <strain evidence="2 3">A501</strain>
    </source>
</reference>